<name>A0A2U9Q0C4_MYCSE</name>
<keyword evidence="3" id="KW-0560">Oxidoreductase</keyword>
<dbReference type="Gene3D" id="3.40.309.10">
    <property type="entry name" value="Aldehyde Dehydrogenase, Chain A, domain 2"/>
    <property type="match status" value="1"/>
</dbReference>
<dbReference type="GO" id="GO:0004030">
    <property type="term" value="F:aldehyde dehydrogenase [NAD(P)+] activity"/>
    <property type="evidence" value="ECO:0007669"/>
    <property type="project" value="InterPro"/>
</dbReference>
<dbReference type="Gene3D" id="3.40.605.10">
    <property type="entry name" value="Aldehyde Dehydrogenase, Chain A, domain 1"/>
    <property type="match status" value="1"/>
</dbReference>
<reference evidence="6" key="2">
    <citation type="submission" date="2018-03" db="EMBL/GenBank/DDBJ databases">
        <authorList>
            <person name="Derbyshire K."/>
            <person name="Gray T.A."/>
            <person name="Champion M."/>
        </authorList>
    </citation>
    <scope>NUCLEOTIDE SEQUENCE [LARGE SCALE GENOMIC DNA]</scope>
    <source>
        <strain evidence="6">MKD8</strain>
    </source>
</reference>
<evidence type="ECO:0000313" key="6">
    <source>
        <dbReference type="Proteomes" id="UP000011200"/>
    </source>
</evidence>
<evidence type="ECO:0000256" key="3">
    <source>
        <dbReference type="ARBA" id="ARBA00023002"/>
    </source>
</evidence>
<evidence type="ECO:0000313" key="5">
    <source>
        <dbReference type="EMBL" id="AWT57493.1"/>
    </source>
</evidence>
<dbReference type="FunFam" id="3.40.605.10:FF:000012">
    <property type="entry name" value="NAD-dependent succinate-semialdehyde dehydrogenase"/>
    <property type="match status" value="1"/>
</dbReference>
<dbReference type="PANTHER" id="PTHR43217:SF2">
    <property type="entry name" value="SUCCINATE-SEMIALDEHYDE DEHYDROGENASE [NADP(+)]"/>
    <property type="match status" value="1"/>
</dbReference>
<dbReference type="EMBL" id="CP027541">
    <property type="protein sequence ID" value="AWT57493.1"/>
    <property type="molecule type" value="Genomic_DNA"/>
</dbReference>
<reference evidence="5 6" key="1">
    <citation type="journal article" date="2013" name="Genome Announc.">
        <title>Draft genome sequence of MKD8, a conjugal recipient Mycobacterium smegmatis strain.</title>
        <authorList>
            <person name="Gray T.A."/>
            <person name="Palumbo M.J."/>
            <person name="Derbyshire K.M."/>
        </authorList>
    </citation>
    <scope>NUCLEOTIDE SEQUENCE [LARGE SCALE GENOMIC DNA]</scope>
    <source>
        <strain evidence="5 6">MKD8</strain>
    </source>
</reference>
<evidence type="ECO:0000256" key="2">
    <source>
        <dbReference type="ARBA" id="ARBA00022857"/>
    </source>
</evidence>
<comment type="similarity">
    <text evidence="1">Belongs to the aldehyde dehydrogenase family.</text>
</comment>
<evidence type="ECO:0000259" key="4">
    <source>
        <dbReference type="Pfam" id="PF00171"/>
    </source>
</evidence>
<dbReference type="InterPro" id="IPR016161">
    <property type="entry name" value="Ald_DH/histidinol_DH"/>
</dbReference>
<evidence type="ECO:0000256" key="1">
    <source>
        <dbReference type="ARBA" id="ARBA00009986"/>
    </source>
</evidence>
<dbReference type="Pfam" id="PF00171">
    <property type="entry name" value="Aldedh"/>
    <property type="match status" value="1"/>
</dbReference>
<dbReference type="InterPro" id="IPR015590">
    <property type="entry name" value="Aldehyde_DH_dom"/>
</dbReference>
<proteinExistence type="inferred from homology"/>
<keyword evidence="2" id="KW-0521">NADP</keyword>
<accession>A0A2U9Q0C4</accession>
<dbReference type="PANTHER" id="PTHR43217">
    <property type="entry name" value="SUCCINATE SEMIALDEHYDE DEHYDROGENASE [NAD(P)+] SAD"/>
    <property type="match status" value="1"/>
</dbReference>
<dbReference type="InterPro" id="IPR016162">
    <property type="entry name" value="Ald_DH_N"/>
</dbReference>
<dbReference type="SUPFAM" id="SSF53720">
    <property type="entry name" value="ALDH-like"/>
    <property type="match status" value="1"/>
</dbReference>
<dbReference type="RefSeq" id="WP_003898098.1">
    <property type="nucleotide sequence ID" value="NZ_CP027541.1"/>
</dbReference>
<dbReference type="GO" id="GO:0004777">
    <property type="term" value="F:succinate-semialdehyde dehydrogenase (NAD+) activity"/>
    <property type="evidence" value="ECO:0007669"/>
    <property type="project" value="TreeGrafter"/>
</dbReference>
<dbReference type="CDD" id="cd07100">
    <property type="entry name" value="ALDH_SSADH1_GabD1"/>
    <property type="match status" value="1"/>
</dbReference>
<dbReference type="AlphaFoldDB" id="A0A2U9Q0C4"/>
<feature type="domain" description="Aldehyde dehydrogenase" evidence="4">
    <location>
        <begin position="7"/>
        <end position="447"/>
    </location>
</feature>
<protein>
    <submittedName>
        <fullName evidence="5">[NADP+] succinate-semialdehyde dehydrogenase</fullName>
    </submittedName>
</protein>
<dbReference type="InterPro" id="IPR044148">
    <property type="entry name" value="ALDH_GabD1-like"/>
</dbReference>
<dbReference type="Proteomes" id="UP000011200">
    <property type="component" value="Chromosome"/>
</dbReference>
<sequence>MTATAQPPYRSTNPATGDVLAEFDTTTDDQVFAAIAAADEAFRSWRSTPLDERADVVRTVGKLLRERADDFAKLAQLEMGKKRGQGAGETRFSASIFEFYADRGAGLLADEPIPTFTGGQAVIRRQPVGVLLGVMPWNFPVYQIARFAAPNLVLGNTMLLKHAESVPQCALAFAELMRDAGVPEGVYTNLFATFDQVATIIADPRVQGVSVTGSERAGAAIAGLAGQSLKKCVLELGGSDPFIVLDGDPKELARTAWNFRMHNMGQACNSNKRIIVLDTIYDDFVTELVAAAEAFTGEEIAPLSSRAAAENLAAQVADAVDKGATLHTGGVLAEAPKAYFTPAVLTGVTPGMRAYTEELFGPVAVVYRVADAEEAVALANSTDFGLGASVFSADTARAEAVARRLEAGMVNVNTPSGDGPDIPFGGIKRSGFGRELGTLGIDEFVNKQVYVVAESTSSSD</sequence>
<gene>
    <name evidence="5" type="ORF">D806_065600</name>
</gene>
<dbReference type="InterPro" id="IPR016163">
    <property type="entry name" value="Ald_DH_C"/>
</dbReference>
<organism evidence="5 6">
    <name type="scientific">Mycolicibacterium smegmatis (strain MKD8)</name>
    <name type="common">Mycobacterium smegmatis</name>
    <dbReference type="NCBI Taxonomy" id="1214915"/>
    <lineage>
        <taxon>Bacteria</taxon>
        <taxon>Bacillati</taxon>
        <taxon>Actinomycetota</taxon>
        <taxon>Actinomycetes</taxon>
        <taxon>Mycobacteriales</taxon>
        <taxon>Mycobacteriaceae</taxon>
        <taxon>Mycolicibacterium</taxon>
    </lineage>
</organism>
<dbReference type="InterPro" id="IPR047110">
    <property type="entry name" value="GABD/Sad-like"/>
</dbReference>